<evidence type="ECO:0000259" key="1">
    <source>
        <dbReference type="Pfam" id="PF01370"/>
    </source>
</evidence>
<protein>
    <submittedName>
        <fullName evidence="2">Nucleoside-diphosphate-sugar epimerase</fullName>
    </submittedName>
</protein>
<evidence type="ECO:0000313" key="3">
    <source>
        <dbReference type="Proteomes" id="UP000541810"/>
    </source>
</evidence>
<dbReference type="AlphaFoldDB" id="A0A7X0H903"/>
<comment type="caution">
    <text evidence="2">The sequence shown here is derived from an EMBL/GenBank/DDBJ whole genome shotgun (WGS) entry which is preliminary data.</text>
</comment>
<evidence type="ECO:0000313" key="2">
    <source>
        <dbReference type="EMBL" id="MBB6430014.1"/>
    </source>
</evidence>
<dbReference type="InterPro" id="IPR001509">
    <property type="entry name" value="Epimerase_deHydtase"/>
</dbReference>
<organism evidence="2 3">
    <name type="scientific">Algisphaera agarilytica</name>
    <dbReference type="NCBI Taxonomy" id="1385975"/>
    <lineage>
        <taxon>Bacteria</taxon>
        <taxon>Pseudomonadati</taxon>
        <taxon>Planctomycetota</taxon>
        <taxon>Phycisphaerae</taxon>
        <taxon>Phycisphaerales</taxon>
        <taxon>Phycisphaeraceae</taxon>
        <taxon>Algisphaera</taxon>
    </lineage>
</organism>
<keyword evidence="3" id="KW-1185">Reference proteome</keyword>
<proteinExistence type="predicted"/>
<sequence length="297" mass="32147">MTRRALVTGATGFIGQHLLPRLAEGFDEVHAIARALPATDESAGVHWHPHDLMQDDPAGLMQQAKPTHLIHLAWITTPGEYWTSPSNTEWLERSKALFDAFLAAGGQRVVGLGTCAEYDWSAGVCEEHTTPIAPASIYGQSKVELHAYLTSLPITSAWARVFWPYGPGEPEAKLTSYVARRLLAGEPAQCSAGTQQRDFIYVGDAAEALSQLLASDVTGPVNIGTGQAVAVREIAETIGQIVGRPELLQFAAQTTGSDDFPRVVADAKRLQEEVGFTPRFDLRAGLSKAIDEWRSSD</sequence>
<dbReference type="EMBL" id="JACHGY010000001">
    <property type="protein sequence ID" value="MBB6430014.1"/>
    <property type="molecule type" value="Genomic_DNA"/>
</dbReference>
<dbReference type="Proteomes" id="UP000541810">
    <property type="component" value="Unassembled WGS sequence"/>
</dbReference>
<dbReference type="RefSeq" id="WP_184677557.1">
    <property type="nucleotide sequence ID" value="NZ_JACHGY010000001.1"/>
</dbReference>
<feature type="domain" description="NAD-dependent epimerase/dehydratase" evidence="1">
    <location>
        <begin position="5"/>
        <end position="224"/>
    </location>
</feature>
<reference evidence="2 3" key="1">
    <citation type="submission" date="2020-08" db="EMBL/GenBank/DDBJ databases">
        <title>Genomic Encyclopedia of Type Strains, Phase IV (KMG-IV): sequencing the most valuable type-strain genomes for metagenomic binning, comparative biology and taxonomic classification.</title>
        <authorList>
            <person name="Goeker M."/>
        </authorList>
    </citation>
    <scope>NUCLEOTIDE SEQUENCE [LARGE SCALE GENOMIC DNA]</scope>
    <source>
        <strain evidence="2 3">DSM 103725</strain>
    </source>
</reference>
<dbReference type="Gene3D" id="3.40.50.720">
    <property type="entry name" value="NAD(P)-binding Rossmann-like Domain"/>
    <property type="match status" value="1"/>
</dbReference>
<dbReference type="InterPro" id="IPR036291">
    <property type="entry name" value="NAD(P)-bd_dom_sf"/>
</dbReference>
<name>A0A7X0H903_9BACT</name>
<gene>
    <name evidence="2" type="ORF">HNQ40_001820</name>
</gene>
<dbReference type="Pfam" id="PF01370">
    <property type="entry name" value="Epimerase"/>
    <property type="match status" value="1"/>
</dbReference>
<dbReference type="PANTHER" id="PTHR43245:SF13">
    <property type="entry name" value="UDP-D-APIOSE_UDP-D-XYLOSE SYNTHASE 2"/>
    <property type="match status" value="1"/>
</dbReference>
<dbReference type="SUPFAM" id="SSF51735">
    <property type="entry name" value="NAD(P)-binding Rossmann-fold domains"/>
    <property type="match status" value="1"/>
</dbReference>
<accession>A0A7X0H903</accession>
<dbReference type="PANTHER" id="PTHR43245">
    <property type="entry name" value="BIFUNCTIONAL POLYMYXIN RESISTANCE PROTEIN ARNA"/>
    <property type="match status" value="1"/>
</dbReference>
<dbReference type="InterPro" id="IPR050177">
    <property type="entry name" value="Lipid_A_modif_metabolic_enz"/>
</dbReference>